<dbReference type="InterPro" id="IPR012338">
    <property type="entry name" value="Beta-lactam/transpept-like"/>
</dbReference>
<proteinExistence type="predicted"/>
<keyword evidence="1" id="KW-0732">Signal</keyword>
<dbReference type="InterPro" id="IPR050789">
    <property type="entry name" value="Diverse_Enzym_Activities"/>
</dbReference>
<sequence length="407" mass="43855">MLSRRLLLLLPLALAPTLFGQEPTVARPDTLKAVPVAMQKFVDSEDLSGAVTVVGRADGVVAFDAVGLRDRNEKTPMTKDTLFRIASMTKPVTALGIMILADEGKLSPDDDVAKHLPEFTGQMLLAPRPKDAPADAPVVLQKPTRPVKLRDLLTHTSGAAPYPKGVNDVYTKRNRTLAETALATALQPLRFEPGSQWSYSNEGIDVLGRVIEVASGESYEAFLQKRVFGPLEMKDTTFYPSRDQRDRVATTYFKGRAGQLFPSPNVLLAVPEGAKHPVPAGGLFSTGADLAKLYRMMLHKGDGGGKRVVSEKAVAEMTKVQTGDLKTGFVDGMGFGFGWAVVREPKGVTAMLSPGTFGHGGAFGTQGWIDPTRDLFVVLLIQRTGLDNADASPMREKLQSLAVQAVK</sequence>
<gene>
    <name evidence="3" type="ORF">FTUN_5090</name>
</gene>
<dbReference type="Gene3D" id="3.40.710.10">
    <property type="entry name" value="DD-peptidase/beta-lactamase superfamily"/>
    <property type="match status" value="1"/>
</dbReference>
<dbReference type="Proteomes" id="UP000503447">
    <property type="component" value="Chromosome"/>
</dbReference>
<feature type="signal peptide" evidence="1">
    <location>
        <begin position="1"/>
        <end position="20"/>
    </location>
</feature>
<evidence type="ECO:0000313" key="3">
    <source>
        <dbReference type="EMBL" id="QJW97516.1"/>
    </source>
</evidence>
<dbReference type="PANTHER" id="PTHR43283">
    <property type="entry name" value="BETA-LACTAMASE-RELATED"/>
    <property type="match status" value="1"/>
</dbReference>
<keyword evidence="4" id="KW-1185">Reference proteome</keyword>
<dbReference type="AlphaFoldDB" id="A0A6M5YVV1"/>
<dbReference type="Pfam" id="PF00144">
    <property type="entry name" value="Beta-lactamase"/>
    <property type="match status" value="1"/>
</dbReference>
<organism evidence="3 4">
    <name type="scientific">Frigoriglobus tundricola</name>
    <dbReference type="NCBI Taxonomy" id="2774151"/>
    <lineage>
        <taxon>Bacteria</taxon>
        <taxon>Pseudomonadati</taxon>
        <taxon>Planctomycetota</taxon>
        <taxon>Planctomycetia</taxon>
        <taxon>Gemmatales</taxon>
        <taxon>Gemmataceae</taxon>
        <taxon>Frigoriglobus</taxon>
    </lineage>
</organism>
<protein>
    <submittedName>
        <fullName evidence="3">Beta-lactamase class C-like and penicillin binding proteins (PBPs) superfamily</fullName>
    </submittedName>
</protein>
<evidence type="ECO:0000256" key="1">
    <source>
        <dbReference type="SAM" id="SignalP"/>
    </source>
</evidence>
<accession>A0A6M5YVV1</accession>
<dbReference type="SUPFAM" id="SSF56601">
    <property type="entry name" value="beta-lactamase/transpeptidase-like"/>
    <property type="match status" value="1"/>
</dbReference>
<evidence type="ECO:0000259" key="2">
    <source>
        <dbReference type="Pfam" id="PF00144"/>
    </source>
</evidence>
<dbReference type="PANTHER" id="PTHR43283:SF3">
    <property type="entry name" value="BETA-LACTAMASE FAMILY PROTEIN (AFU_ORTHOLOGUE AFUA_5G07500)"/>
    <property type="match status" value="1"/>
</dbReference>
<feature type="chain" id="PRO_5026773590" evidence="1">
    <location>
        <begin position="21"/>
        <end position="407"/>
    </location>
</feature>
<dbReference type="KEGG" id="ftj:FTUN_5090"/>
<feature type="domain" description="Beta-lactamase-related" evidence="2">
    <location>
        <begin position="38"/>
        <end position="387"/>
    </location>
</feature>
<dbReference type="InterPro" id="IPR001466">
    <property type="entry name" value="Beta-lactam-related"/>
</dbReference>
<reference evidence="4" key="1">
    <citation type="submission" date="2020-05" db="EMBL/GenBank/DDBJ databases">
        <title>Frigoriglobus tundricola gen. nov., sp. nov., a psychrotolerant cellulolytic planctomycete of the family Gemmataceae with two divergent copies of 16S rRNA gene.</title>
        <authorList>
            <person name="Kulichevskaya I.S."/>
            <person name="Ivanova A.A."/>
            <person name="Naumoff D.G."/>
            <person name="Beletsky A.V."/>
            <person name="Rijpstra W.I.C."/>
            <person name="Sinninghe Damste J.S."/>
            <person name="Mardanov A.V."/>
            <person name="Ravin N.V."/>
            <person name="Dedysh S.N."/>
        </authorList>
    </citation>
    <scope>NUCLEOTIDE SEQUENCE [LARGE SCALE GENOMIC DNA]</scope>
    <source>
        <strain evidence="4">PL17</strain>
    </source>
</reference>
<dbReference type="RefSeq" id="WP_171472868.1">
    <property type="nucleotide sequence ID" value="NZ_CP053452.2"/>
</dbReference>
<dbReference type="EMBL" id="CP053452">
    <property type="protein sequence ID" value="QJW97516.1"/>
    <property type="molecule type" value="Genomic_DNA"/>
</dbReference>
<name>A0A6M5YVV1_9BACT</name>
<evidence type="ECO:0000313" key="4">
    <source>
        <dbReference type="Proteomes" id="UP000503447"/>
    </source>
</evidence>